<dbReference type="PANTHER" id="PTHR34580">
    <property type="match status" value="1"/>
</dbReference>
<sequence>MTRSSRLLDLLQLLRGYRQPVTAKALAEALEISPRTLYRDIASLMAMGAPVRGEAGVGYVLEPGFLLPPLMFTCEEIEALALGADYVASHTDYALSQAARNALTRIAAILPDGLRHRVENASLMTGPSERCAPPRVDPALLRQAIRDQSILILGYKDGQGRLTQREIWPFAMAYFDKAQILVAWCALRATYRQFRLDRIETMSVTARRYTRTREALLREWEKARVVKDAQDADRN</sequence>
<dbReference type="InterPro" id="IPR026881">
    <property type="entry name" value="WYL_dom"/>
</dbReference>
<organism evidence="3 4">
    <name type="scientific">Asaia siamensis</name>
    <dbReference type="NCBI Taxonomy" id="110479"/>
    <lineage>
        <taxon>Bacteria</taxon>
        <taxon>Pseudomonadati</taxon>
        <taxon>Pseudomonadota</taxon>
        <taxon>Alphaproteobacteria</taxon>
        <taxon>Acetobacterales</taxon>
        <taxon>Acetobacteraceae</taxon>
        <taxon>Asaia</taxon>
    </lineage>
</organism>
<feature type="domain" description="WYL" evidence="2">
    <location>
        <begin position="140"/>
        <end position="202"/>
    </location>
</feature>
<accession>A0ABQ1LQS3</accession>
<evidence type="ECO:0000259" key="1">
    <source>
        <dbReference type="Pfam" id="PF08279"/>
    </source>
</evidence>
<dbReference type="InterPro" id="IPR051534">
    <property type="entry name" value="CBASS_pafABC_assoc_protein"/>
</dbReference>
<keyword evidence="4" id="KW-1185">Reference proteome</keyword>
<feature type="domain" description="Helix-turn-helix type 11" evidence="1">
    <location>
        <begin position="6"/>
        <end position="59"/>
    </location>
</feature>
<keyword evidence="3" id="KW-0238">DNA-binding</keyword>
<reference evidence="4" key="1">
    <citation type="journal article" date="2019" name="Int. J. Syst. Evol. Microbiol.">
        <title>The Global Catalogue of Microorganisms (GCM) 10K type strain sequencing project: providing services to taxonomists for standard genome sequencing and annotation.</title>
        <authorList>
            <consortium name="The Broad Institute Genomics Platform"/>
            <consortium name="The Broad Institute Genome Sequencing Center for Infectious Disease"/>
            <person name="Wu L."/>
            <person name="Ma J."/>
        </authorList>
    </citation>
    <scope>NUCLEOTIDE SEQUENCE [LARGE SCALE GENOMIC DNA]</scope>
    <source>
        <strain evidence="4">CCM 7132</strain>
    </source>
</reference>
<dbReference type="PANTHER" id="PTHR34580:SF3">
    <property type="entry name" value="PROTEIN PAFB"/>
    <property type="match status" value="1"/>
</dbReference>
<dbReference type="Pfam" id="PF13280">
    <property type="entry name" value="WYL"/>
    <property type="match status" value="1"/>
</dbReference>
<dbReference type="Gene3D" id="1.10.10.10">
    <property type="entry name" value="Winged helix-like DNA-binding domain superfamily/Winged helix DNA-binding domain"/>
    <property type="match status" value="1"/>
</dbReference>
<gene>
    <name evidence="3" type="ORF">GCM10007207_09520</name>
</gene>
<dbReference type="EMBL" id="BMCH01000002">
    <property type="protein sequence ID" value="GGC26179.1"/>
    <property type="molecule type" value="Genomic_DNA"/>
</dbReference>
<dbReference type="PROSITE" id="PS52050">
    <property type="entry name" value="WYL"/>
    <property type="match status" value="1"/>
</dbReference>
<evidence type="ECO:0000259" key="2">
    <source>
        <dbReference type="Pfam" id="PF13280"/>
    </source>
</evidence>
<evidence type="ECO:0000313" key="3">
    <source>
        <dbReference type="EMBL" id="GGC26179.1"/>
    </source>
</evidence>
<dbReference type="Pfam" id="PF08279">
    <property type="entry name" value="HTH_11"/>
    <property type="match status" value="1"/>
</dbReference>
<dbReference type="RefSeq" id="WP_188425643.1">
    <property type="nucleotide sequence ID" value="NZ_BMCH01000002.1"/>
</dbReference>
<dbReference type="InterPro" id="IPR036388">
    <property type="entry name" value="WH-like_DNA-bd_sf"/>
</dbReference>
<protein>
    <submittedName>
        <fullName evidence="3">DNA-binding protein</fullName>
    </submittedName>
</protein>
<dbReference type="SUPFAM" id="SSF46785">
    <property type="entry name" value="Winged helix' DNA-binding domain"/>
    <property type="match status" value="1"/>
</dbReference>
<dbReference type="GO" id="GO:0003677">
    <property type="term" value="F:DNA binding"/>
    <property type="evidence" value="ECO:0007669"/>
    <property type="project" value="UniProtKB-KW"/>
</dbReference>
<comment type="caution">
    <text evidence="3">The sequence shown here is derived from an EMBL/GenBank/DDBJ whole genome shotgun (WGS) entry which is preliminary data.</text>
</comment>
<proteinExistence type="predicted"/>
<evidence type="ECO:0000313" key="4">
    <source>
        <dbReference type="Proteomes" id="UP000637769"/>
    </source>
</evidence>
<dbReference type="Proteomes" id="UP000637769">
    <property type="component" value="Unassembled WGS sequence"/>
</dbReference>
<dbReference type="InterPro" id="IPR013196">
    <property type="entry name" value="HTH_11"/>
</dbReference>
<dbReference type="InterPro" id="IPR036390">
    <property type="entry name" value="WH_DNA-bd_sf"/>
</dbReference>
<name>A0ABQ1LQS3_9PROT</name>